<dbReference type="Proteomes" id="UP001354989">
    <property type="component" value="Plasmid pPP2"/>
</dbReference>
<keyword evidence="2" id="KW-1185">Reference proteome</keyword>
<dbReference type="EMBL" id="AP025294">
    <property type="protein sequence ID" value="BDD01271.1"/>
    <property type="molecule type" value="Genomic_DNA"/>
</dbReference>
<accession>A0ABN6LDK0</accession>
<proteinExistence type="predicted"/>
<evidence type="ECO:0000313" key="2">
    <source>
        <dbReference type="Proteomes" id="UP001354989"/>
    </source>
</evidence>
<evidence type="ECO:0000313" key="1">
    <source>
        <dbReference type="EMBL" id="BDD01271.1"/>
    </source>
</evidence>
<geneLocation type="plasmid" evidence="1 2">
    <name>pPP2</name>
</geneLocation>
<dbReference type="RefSeq" id="WP_338398841.1">
    <property type="nucleotide sequence ID" value="NZ_AP025294.1"/>
</dbReference>
<dbReference type="Gene3D" id="3.40.50.10610">
    <property type="entry name" value="ABC-type transport auxiliary lipoprotein component"/>
    <property type="match status" value="1"/>
</dbReference>
<sequence>MKKTVFFVGLVLILFCIVLTTKAQKVAVLPSVFYIDGQLAPKMKAEQVQKEIVALYKKKSTVFQYSSTMEIKKKLKENDIDYRTVAEVEPERLAEILGVDYVVYANIMMDQEGAQTNNTSNTSTSKGIISGDDIKTKTQSSETRIKYATVVEYNIYKSNGEMVYSESRKSNLTYPTAYKGTLKWHVKHSPL</sequence>
<evidence type="ECO:0008006" key="3">
    <source>
        <dbReference type="Google" id="ProtNLM"/>
    </source>
</evidence>
<protein>
    <recommendedName>
        <fullName evidence="3">Lipoprotein</fullName>
    </recommendedName>
</protein>
<keyword evidence="1" id="KW-0614">Plasmid</keyword>
<reference evidence="1 2" key="1">
    <citation type="submission" date="2021-12" db="EMBL/GenBank/DDBJ databases">
        <title>Genome sequencing of bacteria with rrn-lacking chromosome and rrn-plasmid.</title>
        <authorList>
            <person name="Anda M."/>
            <person name="Iwasaki W."/>
        </authorList>
    </citation>
    <scope>NUCLEOTIDE SEQUENCE [LARGE SCALE GENOMIC DNA]</scope>
    <source>
        <strain evidence="1 2">NBRC 101262</strain>
        <plasmid evidence="1 2">pPP2</plasmid>
    </source>
</reference>
<organism evidence="1 2">
    <name type="scientific">Persicobacter psychrovividus</name>
    <dbReference type="NCBI Taxonomy" id="387638"/>
    <lineage>
        <taxon>Bacteria</taxon>
        <taxon>Pseudomonadati</taxon>
        <taxon>Bacteroidota</taxon>
        <taxon>Cytophagia</taxon>
        <taxon>Cytophagales</taxon>
        <taxon>Persicobacteraceae</taxon>
        <taxon>Persicobacter</taxon>
    </lineage>
</organism>
<gene>
    <name evidence="1" type="ORF">PEPS_35510</name>
</gene>
<name>A0ABN6LDK0_9BACT</name>